<accession>A0AAD9P9V0</accession>
<reference evidence="1" key="1">
    <citation type="journal article" date="2023" name="Mol. Biol. Evol.">
        <title>Third-Generation Sequencing Reveals the Adaptive Role of the Epigenome in Three Deep-Sea Polychaetes.</title>
        <authorList>
            <person name="Perez M."/>
            <person name="Aroh O."/>
            <person name="Sun Y."/>
            <person name="Lan Y."/>
            <person name="Juniper S.K."/>
            <person name="Young C.R."/>
            <person name="Angers B."/>
            <person name="Qian P.Y."/>
        </authorList>
    </citation>
    <scope>NUCLEOTIDE SEQUENCE</scope>
    <source>
        <strain evidence="1">R07B-5</strain>
    </source>
</reference>
<comment type="caution">
    <text evidence="1">The sequence shown here is derived from an EMBL/GenBank/DDBJ whole genome shotgun (WGS) entry which is preliminary data.</text>
</comment>
<gene>
    <name evidence="1" type="ORF">NP493_72g03015</name>
</gene>
<proteinExistence type="predicted"/>
<evidence type="ECO:0000313" key="2">
    <source>
        <dbReference type="Proteomes" id="UP001209878"/>
    </source>
</evidence>
<dbReference type="AlphaFoldDB" id="A0AAD9P9V0"/>
<dbReference type="EMBL" id="JAODUO010000073">
    <property type="protein sequence ID" value="KAK2190652.1"/>
    <property type="molecule type" value="Genomic_DNA"/>
</dbReference>
<organism evidence="1 2">
    <name type="scientific">Ridgeia piscesae</name>
    <name type="common">Tubeworm</name>
    <dbReference type="NCBI Taxonomy" id="27915"/>
    <lineage>
        <taxon>Eukaryota</taxon>
        <taxon>Metazoa</taxon>
        <taxon>Spiralia</taxon>
        <taxon>Lophotrochozoa</taxon>
        <taxon>Annelida</taxon>
        <taxon>Polychaeta</taxon>
        <taxon>Sedentaria</taxon>
        <taxon>Canalipalpata</taxon>
        <taxon>Sabellida</taxon>
        <taxon>Siboglinidae</taxon>
        <taxon>Ridgeia</taxon>
    </lineage>
</organism>
<keyword evidence="2" id="KW-1185">Reference proteome</keyword>
<dbReference type="Proteomes" id="UP001209878">
    <property type="component" value="Unassembled WGS sequence"/>
</dbReference>
<name>A0AAD9P9V0_RIDPI</name>
<sequence length="32" mass="3630">MDTGRPSTPWILVDPQLHGYWSTLNSMDTGRP</sequence>
<protein>
    <submittedName>
        <fullName evidence="1">Uncharacterized protein</fullName>
    </submittedName>
</protein>
<evidence type="ECO:0000313" key="1">
    <source>
        <dbReference type="EMBL" id="KAK2190652.1"/>
    </source>
</evidence>